<evidence type="ECO:0000256" key="4">
    <source>
        <dbReference type="ARBA" id="ARBA00022692"/>
    </source>
</evidence>
<evidence type="ECO:0000256" key="16">
    <source>
        <dbReference type="ARBA" id="ARBA00023286"/>
    </source>
</evidence>
<gene>
    <name evidence="25" type="ORF">TCAL_06418</name>
</gene>
<evidence type="ECO:0000256" key="15">
    <source>
        <dbReference type="ARBA" id="ARBA00023257"/>
    </source>
</evidence>
<keyword evidence="7" id="KW-0770">Synapse</keyword>
<dbReference type="EMBL" id="VCGU01000005">
    <property type="protein sequence ID" value="TRY74627.1"/>
    <property type="molecule type" value="Genomic_DNA"/>
</dbReference>
<keyword evidence="21" id="KW-0175">Coiled coil</keyword>
<dbReference type="InterPro" id="IPR018000">
    <property type="entry name" value="Neurotransmitter_ion_chnl_CS"/>
</dbReference>
<feature type="chain" id="PRO_5022272218" description="Gamma-aminobutyric acid receptor subunit beta" evidence="20">
    <location>
        <begin position="20"/>
        <end position="561"/>
    </location>
</feature>
<keyword evidence="16" id="KW-1071">Ligand-gated ion channel</keyword>
<dbReference type="STRING" id="6832.A0A553PAB4"/>
<evidence type="ECO:0000256" key="3">
    <source>
        <dbReference type="ARBA" id="ARBA00022475"/>
    </source>
</evidence>
<evidence type="ECO:0000256" key="9">
    <source>
        <dbReference type="ARBA" id="ARBA00023136"/>
    </source>
</evidence>
<evidence type="ECO:0000256" key="2">
    <source>
        <dbReference type="ARBA" id="ARBA00022448"/>
    </source>
</evidence>
<feature type="transmembrane region" description="Helical" evidence="20">
    <location>
        <begin position="336"/>
        <end position="362"/>
    </location>
</feature>
<evidence type="ECO:0000313" key="25">
    <source>
        <dbReference type="EMBL" id="TRY74627.1"/>
    </source>
</evidence>
<feature type="signal peptide" evidence="20">
    <location>
        <begin position="1"/>
        <end position="19"/>
    </location>
</feature>
<proteinExistence type="inferred from homology"/>
<evidence type="ECO:0000256" key="10">
    <source>
        <dbReference type="ARBA" id="ARBA00023157"/>
    </source>
</evidence>
<dbReference type="GO" id="GO:0005230">
    <property type="term" value="F:extracellular ligand-gated monoatomic ion channel activity"/>
    <property type="evidence" value="ECO:0007669"/>
    <property type="project" value="InterPro"/>
</dbReference>
<dbReference type="SUPFAM" id="SSF63712">
    <property type="entry name" value="Nicotinic receptor ligand binding domain-like"/>
    <property type="match status" value="1"/>
</dbReference>
<dbReference type="PROSITE" id="PS00236">
    <property type="entry name" value="NEUROTR_ION_CHANNEL"/>
    <property type="match status" value="1"/>
</dbReference>
<name>A0A553PAB4_TIGCA</name>
<dbReference type="Pfam" id="PF02932">
    <property type="entry name" value="Neur_chan_memb"/>
    <property type="match status" value="1"/>
</dbReference>
<evidence type="ECO:0000256" key="17">
    <source>
        <dbReference type="ARBA" id="ARBA00023303"/>
    </source>
</evidence>
<keyword evidence="12" id="KW-0869">Chloride channel</keyword>
<dbReference type="GO" id="GO:0045211">
    <property type="term" value="C:postsynaptic membrane"/>
    <property type="evidence" value="ECO:0007669"/>
    <property type="project" value="UniProtKB-SubCell"/>
</dbReference>
<dbReference type="Gene3D" id="1.20.58.390">
    <property type="entry name" value="Neurotransmitter-gated ion-channel transmembrane domain"/>
    <property type="match status" value="1"/>
</dbReference>
<keyword evidence="11" id="KW-0675">Receptor</keyword>
<feature type="transmembrane region" description="Helical" evidence="20">
    <location>
        <begin position="274"/>
        <end position="297"/>
    </location>
</feature>
<feature type="transmembrane region" description="Helical" evidence="20">
    <location>
        <begin position="534"/>
        <end position="554"/>
    </location>
</feature>
<keyword evidence="10" id="KW-1015">Disulfide bond</keyword>
<evidence type="ECO:0000256" key="20">
    <source>
        <dbReference type="RuleBase" id="RU000687"/>
    </source>
</evidence>
<keyword evidence="17 20" id="KW-0407">Ion channel</keyword>
<dbReference type="InterPro" id="IPR036734">
    <property type="entry name" value="Neur_chan_lig-bd_sf"/>
</dbReference>
<organism evidence="25 26">
    <name type="scientific">Tigriopus californicus</name>
    <name type="common">Marine copepod</name>
    <dbReference type="NCBI Taxonomy" id="6832"/>
    <lineage>
        <taxon>Eukaryota</taxon>
        <taxon>Metazoa</taxon>
        <taxon>Ecdysozoa</taxon>
        <taxon>Arthropoda</taxon>
        <taxon>Crustacea</taxon>
        <taxon>Multicrustacea</taxon>
        <taxon>Hexanauplia</taxon>
        <taxon>Copepoda</taxon>
        <taxon>Harpacticoida</taxon>
        <taxon>Harpacticidae</taxon>
        <taxon>Tigriopus</taxon>
    </lineage>
</organism>
<protein>
    <recommendedName>
        <fullName evidence="19">Gamma-aminobutyric acid receptor subunit beta</fullName>
    </recommendedName>
</protein>
<dbReference type="GO" id="GO:0099095">
    <property type="term" value="F:ligand-gated monoatomic anion channel activity"/>
    <property type="evidence" value="ECO:0007669"/>
    <property type="project" value="UniProtKB-ARBA"/>
</dbReference>
<keyword evidence="5 20" id="KW-0732">Signal</keyword>
<dbReference type="Gene3D" id="2.70.170.10">
    <property type="entry name" value="Neurotransmitter-gated ion-channel ligand-binding domain"/>
    <property type="match status" value="1"/>
</dbReference>
<evidence type="ECO:0000259" key="24">
    <source>
        <dbReference type="Pfam" id="PF02932"/>
    </source>
</evidence>
<evidence type="ECO:0000256" key="22">
    <source>
        <dbReference type="SAM" id="MobiDB-lite"/>
    </source>
</evidence>
<keyword evidence="2 20" id="KW-0813">Transport</keyword>
<evidence type="ECO:0000313" key="26">
    <source>
        <dbReference type="Proteomes" id="UP000318571"/>
    </source>
</evidence>
<dbReference type="AlphaFoldDB" id="A0A553PAB4"/>
<dbReference type="OrthoDB" id="6350930at2759"/>
<keyword evidence="14" id="KW-0868">Chloride</keyword>
<comment type="subcellular location">
    <subcellularLocation>
        <location evidence="18">Postsynaptic cell membrane</location>
        <topology evidence="18">Multi-pass membrane protein</topology>
    </subcellularLocation>
</comment>
<evidence type="ECO:0000256" key="19">
    <source>
        <dbReference type="ARBA" id="ARBA00071250"/>
    </source>
</evidence>
<keyword evidence="13" id="KW-0325">Glycoprotein</keyword>
<keyword evidence="8 20" id="KW-0406">Ion transport</keyword>
<dbReference type="OMA" id="LWSHASH"/>
<dbReference type="Pfam" id="PF02931">
    <property type="entry name" value="Neur_chan_LBD"/>
    <property type="match status" value="1"/>
</dbReference>
<feature type="region of interest" description="Disordered" evidence="22">
    <location>
        <begin position="410"/>
        <end position="471"/>
    </location>
</feature>
<dbReference type="PRINTS" id="PR00253">
    <property type="entry name" value="GABAARECEPTR"/>
</dbReference>
<accession>A0A553PAB4</accession>
<dbReference type="GO" id="GO:0004888">
    <property type="term" value="F:transmembrane signaling receptor activity"/>
    <property type="evidence" value="ECO:0007669"/>
    <property type="project" value="InterPro"/>
</dbReference>
<feature type="transmembrane region" description="Helical" evidence="20">
    <location>
        <begin position="304"/>
        <end position="321"/>
    </location>
</feature>
<evidence type="ECO:0000256" key="13">
    <source>
        <dbReference type="ARBA" id="ARBA00023180"/>
    </source>
</evidence>
<comment type="similarity">
    <text evidence="1">Belongs to the ligand-gated ion channel (TC 1.A.9) family. Gamma-aminobutyric acid receptor (TC 1.A.9.5) subfamily.</text>
</comment>
<evidence type="ECO:0000256" key="21">
    <source>
        <dbReference type="SAM" id="Coils"/>
    </source>
</evidence>
<dbReference type="InterPro" id="IPR006202">
    <property type="entry name" value="Neur_chan_lig-bd"/>
</dbReference>
<dbReference type="FunFam" id="2.70.170.10:FF:000021">
    <property type="entry name" value="Gamma-aminobutyric acid receptor isoform 3b"/>
    <property type="match status" value="1"/>
</dbReference>
<evidence type="ECO:0000256" key="5">
    <source>
        <dbReference type="ARBA" id="ARBA00022729"/>
    </source>
</evidence>
<dbReference type="InterPro" id="IPR006029">
    <property type="entry name" value="Neurotrans-gated_channel_TM"/>
</dbReference>
<evidence type="ECO:0000256" key="11">
    <source>
        <dbReference type="ARBA" id="ARBA00023170"/>
    </source>
</evidence>
<comment type="caution">
    <text evidence="25">The sequence shown here is derived from an EMBL/GenBank/DDBJ whole genome shotgun (WGS) entry which is preliminary data.</text>
</comment>
<dbReference type="GO" id="GO:0005254">
    <property type="term" value="F:chloride channel activity"/>
    <property type="evidence" value="ECO:0007669"/>
    <property type="project" value="UniProtKB-KW"/>
</dbReference>
<dbReference type="InterPro" id="IPR006028">
    <property type="entry name" value="GABAA/Glycine_rcpt"/>
</dbReference>
<evidence type="ECO:0000256" key="8">
    <source>
        <dbReference type="ARBA" id="ARBA00023065"/>
    </source>
</evidence>
<evidence type="ECO:0000256" key="7">
    <source>
        <dbReference type="ARBA" id="ARBA00023018"/>
    </source>
</evidence>
<dbReference type="InterPro" id="IPR036719">
    <property type="entry name" value="Neuro-gated_channel_TM_sf"/>
</dbReference>
<evidence type="ECO:0000259" key="23">
    <source>
        <dbReference type="Pfam" id="PF02931"/>
    </source>
</evidence>
<feature type="domain" description="Neurotransmitter-gated ion-channel transmembrane" evidence="24">
    <location>
        <begin position="279"/>
        <end position="548"/>
    </location>
</feature>
<keyword evidence="26" id="KW-1185">Reference proteome</keyword>
<evidence type="ECO:0000256" key="1">
    <source>
        <dbReference type="ARBA" id="ARBA00010180"/>
    </source>
</evidence>
<evidence type="ECO:0000256" key="12">
    <source>
        <dbReference type="ARBA" id="ARBA00023173"/>
    </source>
</evidence>
<dbReference type="CDD" id="cd19049">
    <property type="entry name" value="LGIC_TM_anion"/>
    <property type="match status" value="1"/>
</dbReference>
<evidence type="ECO:0000256" key="6">
    <source>
        <dbReference type="ARBA" id="ARBA00022989"/>
    </source>
</evidence>
<keyword evidence="9 20" id="KW-0472">Membrane</keyword>
<evidence type="ECO:0000256" key="14">
    <source>
        <dbReference type="ARBA" id="ARBA00023214"/>
    </source>
</evidence>
<keyword evidence="6 20" id="KW-1133">Transmembrane helix</keyword>
<dbReference type="GO" id="GO:0034707">
    <property type="term" value="C:chloride channel complex"/>
    <property type="evidence" value="ECO:0007669"/>
    <property type="project" value="UniProtKB-KW"/>
</dbReference>
<dbReference type="PANTHER" id="PTHR18945">
    <property type="entry name" value="NEUROTRANSMITTER GATED ION CHANNEL"/>
    <property type="match status" value="1"/>
</dbReference>
<dbReference type="Proteomes" id="UP000318571">
    <property type="component" value="Chromosome 2"/>
</dbReference>
<keyword evidence="4 20" id="KW-0812">Transmembrane</keyword>
<keyword evidence="3" id="KW-1003">Cell membrane</keyword>
<sequence>MNVQGVLLLVLGLWSHASHQAIQPISDLQHDSSAEEDYVQHRFKRKAFEPYKTGKELAREMTQTLDELLGPRYDKRVRPGFGKKKLHIVLNMSIRSMGPVDENTQSFFLDCYFRQTWKDDRLAFNNSGISELSLDWKILKMIWKPDTFFINGKKSKMHKMTVPNRFSRISPDGSVSFSQRLTIHATCKMGLKKFPFDSQICPLYIGSYGYPAEEVTYSWKPQPISLEEVSMAQFSLVGWDYGTSTNRTNRKIESGFRTDSIAFLLFSFERQSGYFILQIYTPLLLIVFCSWVAFWIIKTDVPARCGLGVTTVLSVTKIGFAPKGKPEVPYATALDVFVMVCFICVFASLIEFAVINFITLYIRRYKEAEERAKELKEKKSKEFGALEKQLLEEYRKSRARRRSYCPICDGPFGQPPLADKENGQGGGSEEDKHSEHDDDNGTEKQDAVPIPTRVSTPSTNEDRRRRKKKKDLPPWLQRLQDRMKVPRIFVKLEHAALLGVTRLISFLTMKPIHQMMIYHSTEEALEWIDAKSRIFFPTVFGFLMLVYWSTYLYIMDDKKFF</sequence>
<dbReference type="SUPFAM" id="SSF90112">
    <property type="entry name" value="Neurotransmitter-gated ion-channel transmembrane pore"/>
    <property type="match status" value="1"/>
</dbReference>
<keyword evidence="15" id="KW-0628">Postsynaptic cell membrane</keyword>
<evidence type="ECO:0000256" key="18">
    <source>
        <dbReference type="ARBA" id="ARBA00034104"/>
    </source>
</evidence>
<dbReference type="InterPro" id="IPR038050">
    <property type="entry name" value="Neuro_actylchol_rec"/>
</dbReference>
<feature type="domain" description="Neurotransmitter-gated ion-channel ligand-binding" evidence="23">
    <location>
        <begin position="63"/>
        <end position="258"/>
    </location>
</feature>
<dbReference type="InterPro" id="IPR006201">
    <property type="entry name" value="Neur_channel"/>
</dbReference>
<feature type="compositionally biased region" description="Basic and acidic residues" evidence="22">
    <location>
        <begin position="429"/>
        <end position="446"/>
    </location>
</feature>
<reference evidence="25 26" key="1">
    <citation type="journal article" date="2018" name="Nat. Ecol. Evol.">
        <title>Genomic signatures of mitonuclear coevolution across populations of Tigriopus californicus.</title>
        <authorList>
            <person name="Barreto F.S."/>
            <person name="Watson E.T."/>
            <person name="Lima T.G."/>
            <person name="Willett C.S."/>
            <person name="Edmands S."/>
            <person name="Li W."/>
            <person name="Burton R.S."/>
        </authorList>
    </citation>
    <scope>NUCLEOTIDE SEQUENCE [LARGE SCALE GENOMIC DNA]</scope>
    <source>
        <strain evidence="25 26">San Diego</strain>
    </source>
</reference>
<dbReference type="PRINTS" id="PR00252">
    <property type="entry name" value="NRIONCHANNEL"/>
</dbReference>
<feature type="coiled-coil region" evidence="21">
    <location>
        <begin position="358"/>
        <end position="385"/>
    </location>
</feature>